<reference evidence="1" key="2">
    <citation type="journal article" date="2021" name="PeerJ">
        <title>Extensive microbial diversity within the chicken gut microbiome revealed by metagenomics and culture.</title>
        <authorList>
            <person name="Gilroy R."/>
            <person name="Ravi A."/>
            <person name="Getino M."/>
            <person name="Pursley I."/>
            <person name="Horton D.L."/>
            <person name="Alikhan N.F."/>
            <person name="Baker D."/>
            <person name="Gharbi K."/>
            <person name="Hall N."/>
            <person name="Watson M."/>
            <person name="Adriaenssens E.M."/>
            <person name="Foster-Nyarko E."/>
            <person name="Jarju S."/>
            <person name="Secka A."/>
            <person name="Antonio M."/>
            <person name="Oren A."/>
            <person name="Chaudhuri R.R."/>
            <person name="La Ragione R."/>
            <person name="Hildebrand F."/>
            <person name="Pallen M.J."/>
        </authorList>
    </citation>
    <scope>NUCLEOTIDE SEQUENCE</scope>
    <source>
        <strain evidence="1">CHK190-19873</strain>
    </source>
</reference>
<dbReference type="SUPFAM" id="SSF88713">
    <property type="entry name" value="Glycoside hydrolase/deacetylase"/>
    <property type="match status" value="1"/>
</dbReference>
<evidence type="ECO:0000313" key="2">
    <source>
        <dbReference type="Proteomes" id="UP000823935"/>
    </source>
</evidence>
<evidence type="ECO:0000313" key="1">
    <source>
        <dbReference type="EMBL" id="HIS31251.1"/>
    </source>
</evidence>
<comment type="caution">
    <text evidence="1">The sequence shown here is derived from an EMBL/GenBank/DDBJ whole genome shotgun (WGS) entry which is preliminary data.</text>
</comment>
<dbReference type="EMBL" id="DVIQ01000033">
    <property type="protein sequence ID" value="HIS31251.1"/>
    <property type="molecule type" value="Genomic_DNA"/>
</dbReference>
<name>A0A9D1ET86_9FIRM</name>
<gene>
    <name evidence="1" type="ORF">IAB44_06855</name>
</gene>
<dbReference type="CDD" id="cd10924">
    <property type="entry name" value="CE4_COG4878"/>
    <property type="match status" value="1"/>
</dbReference>
<dbReference type="Proteomes" id="UP000823935">
    <property type="component" value="Unassembled WGS sequence"/>
</dbReference>
<sequence length="628" mass="70238">MEKYYRKLILLFLFSVGTALLIFLINGNWFFGRATPSDSRTVLALNSARETSVQAETESVSADWTKAGSRNALILYSPNDETSVYYEKNLRVALKHLRIGSQSVALSRTDSVSYPEYDLVIIASPHVETEMADPITRLFDYAEEGGRVFWGILPNETGAQFQSVYRKLGIIDLIGYTDYSSYYFEDELLPGFKGLTLSDEGFLDAGLNVTLEDQARIYAAAGNGQTEVPLIWSFDTGKGRCVFYNGTAITGDFYRGIAAGCVSALFDDTMYPVINALCLFIDDFPSPQYENESEITRKEYNRTVKEFYRDIWWPDMQSAANRYGDVYTGLFIATYNDIVNPEDFVFDEPSMERYYGNSLLRSGHELGAHGYNHQSLTLAGGTPASMNYNPWASQADMTASLKKLASIASDFFPGVVMTSYVPPSNYLSAEGRSAVKEALPGLKVISGIYTGEGEEGDVYVQDFEIAKDGIAEFPRISSGMFPSDYEKLSYLSALGLYGVFSHFIHPDDLFDEERGRGQTWDVLFDSYSEMIGEIHASYPFLRSLSVSEAADALFVCQEATPSLDYQEDAIYGSVEHFYGEVFFYLKTDKNPVSVDKSCSIQPIDPENSSLYYLVTVNEPVFTIKLEKP</sequence>
<organism evidence="1 2">
    <name type="scientific">Candidatus Limivivens intestinipullorum</name>
    <dbReference type="NCBI Taxonomy" id="2840858"/>
    <lineage>
        <taxon>Bacteria</taxon>
        <taxon>Bacillati</taxon>
        <taxon>Bacillota</taxon>
        <taxon>Clostridia</taxon>
        <taxon>Lachnospirales</taxon>
        <taxon>Lachnospiraceae</taxon>
        <taxon>Lachnospiraceae incertae sedis</taxon>
        <taxon>Candidatus Limivivens</taxon>
    </lineage>
</organism>
<dbReference type="GO" id="GO:0005975">
    <property type="term" value="P:carbohydrate metabolic process"/>
    <property type="evidence" value="ECO:0007669"/>
    <property type="project" value="InterPro"/>
</dbReference>
<reference evidence="1" key="1">
    <citation type="submission" date="2020-10" db="EMBL/GenBank/DDBJ databases">
        <authorList>
            <person name="Gilroy R."/>
        </authorList>
    </citation>
    <scope>NUCLEOTIDE SEQUENCE</scope>
    <source>
        <strain evidence="1">CHK190-19873</strain>
    </source>
</reference>
<accession>A0A9D1ET86</accession>
<dbReference type="AlphaFoldDB" id="A0A9D1ET86"/>
<dbReference type="Gene3D" id="3.20.20.370">
    <property type="entry name" value="Glycoside hydrolase/deacetylase"/>
    <property type="match status" value="1"/>
</dbReference>
<dbReference type="InterPro" id="IPR018695">
    <property type="entry name" value="DUF2194"/>
</dbReference>
<proteinExistence type="predicted"/>
<protein>
    <submittedName>
        <fullName evidence="1">DUF2194 domain-containing protein</fullName>
    </submittedName>
</protein>
<dbReference type="InterPro" id="IPR011330">
    <property type="entry name" value="Glyco_hydro/deAcase_b/a-brl"/>
</dbReference>
<dbReference type="Pfam" id="PF09960">
    <property type="entry name" value="DUF2194"/>
    <property type="match status" value="1"/>
</dbReference>